<dbReference type="PANTHER" id="PTHR24276">
    <property type="entry name" value="POLYSERASE-RELATED"/>
    <property type="match status" value="1"/>
</dbReference>
<protein>
    <submittedName>
        <fullName evidence="10">Trypsin</fullName>
    </submittedName>
</protein>
<evidence type="ECO:0000256" key="1">
    <source>
        <dbReference type="ARBA" id="ARBA00007664"/>
    </source>
</evidence>
<keyword evidence="2" id="KW-0645">Protease</keyword>
<dbReference type="SUPFAM" id="SSF50494">
    <property type="entry name" value="Trypsin-like serine proteases"/>
    <property type="match status" value="1"/>
</dbReference>
<keyword evidence="3 8" id="KW-0732">Signal</keyword>
<proteinExistence type="inferred from homology"/>
<dbReference type="Pfam" id="PF00089">
    <property type="entry name" value="Trypsin"/>
    <property type="match status" value="1"/>
</dbReference>
<name>A0AAW1IWM4_POPJA</name>
<evidence type="ECO:0000256" key="6">
    <source>
        <dbReference type="ARBA" id="ARBA00023145"/>
    </source>
</evidence>
<accession>A0AAW1IWM4</accession>
<feature type="domain" description="Peptidase S1" evidence="9">
    <location>
        <begin position="47"/>
        <end position="272"/>
    </location>
</feature>
<evidence type="ECO:0000256" key="3">
    <source>
        <dbReference type="ARBA" id="ARBA00022729"/>
    </source>
</evidence>
<comment type="similarity">
    <text evidence="1">Belongs to the peptidase S1 family.</text>
</comment>
<dbReference type="AlphaFoldDB" id="A0AAW1IWM4"/>
<feature type="signal peptide" evidence="8">
    <location>
        <begin position="1"/>
        <end position="16"/>
    </location>
</feature>
<dbReference type="GO" id="GO:0004252">
    <property type="term" value="F:serine-type endopeptidase activity"/>
    <property type="evidence" value="ECO:0007669"/>
    <property type="project" value="InterPro"/>
</dbReference>
<comment type="caution">
    <text evidence="10">The sequence shown here is derived from an EMBL/GenBank/DDBJ whole genome shotgun (WGS) entry which is preliminary data.</text>
</comment>
<dbReference type="EMBL" id="JASPKY010000511">
    <property type="protein sequence ID" value="KAK9694494.1"/>
    <property type="molecule type" value="Genomic_DNA"/>
</dbReference>
<dbReference type="InterPro" id="IPR001314">
    <property type="entry name" value="Peptidase_S1A"/>
</dbReference>
<dbReference type="InterPro" id="IPR001254">
    <property type="entry name" value="Trypsin_dom"/>
</dbReference>
<dbReference type="InterPro" id="IPR009003">
    <property type="entry name" value="Peptidase_S1_PA"/>
</dbReference>
<evidence type="ECO:0000313" key="10">
    <source>
        <dbReference type="EMBL" id="KAK9694494.1"/>
    </source>
</evidence>
<dbReference type="Proteomes" id="UP001458880">
    <property type="component" value="Unassembled WGS sequence"/>
</dbReference>
<evidence type="ECO:0000313" key="11">
    <source>
        <dbReference type="Proteomes" id="UP001458880"/>
    </source>
</evidence>
<feature type="chain" id="PRO_5043329331" evidence="8">
    <location>
        <begin position="17"/>
        <end position="273"/>
    </location>
</feature>
<keyword evidence="5" id="KW-0720">Serine protease</keyword>
<dbReference type="PROSITE" id="PS00134">
    <property type="entry name" value="TRYPSIN_HIS"/>
    <property type="match status" value="1"/>
</dbReference>
<evidence type="ECO:0000256" key="4">
    <source>
        <dbReference type="ARBA" id="ARBA00022801"/>
    </source>
</evidence>
<dbReference type="InterPro" id="IPR050430">
    <property type="entry name" value="Peptidase_S1"/>
</dbReference>
<evidence type="ECO:0000256" key="8">
    <source>
        <dbReference type="SAM" id="SignalP"/>
    </source>
</evidence>
<keyword evidence="7" id="KW-1015">Disulfide bond</keyword>
<keyword evidence="11" id="KW-1185">Reference proteome</keyword>
<evidence type="ECO:0000256" key="5">
    <source>
        <dbReference type="ARBA" id="ARBA00022825"/>
    </source>
</evidence>
<evidence type="ECO:0000256" key="2">
    <source>
        <dbReference type="ARBA" id="ARBA00022670"/>
    </source>
</evidence>
<gene>
    <name evidence="10" type="ORF">QE152_g33515</name>
</gene>
<keyword evidence="6" id="KW-0865">Zymogen</keyword>
<dbReference type="SMART" id="SM00020">
    <property type="entry name" value="Tryp_SPc"/>
    <property type="match status" value="1"/>
</dbReference>
<evidence type="ECO:0000256" key="7">
    <source>
        <dbReference type="ARBA" id="ARBA00023157"/>
    </source>
</evidence>
<dbReference type="PRINTS" id="PR00722">
    <property type="entry name" value="CHYMOTRYPSIN"/>
</dbReference>
<keyword evidence="4" id="KW-0378">Hydrolase</keyword>
<dbReference type="FunFam" id="2.40.10.10:FF:000077">
    <property type="entry name" value="Predicted protein"/>
    <property type="match status" value="1"/>
</dbReference>
<dbReference type="PROSITE" id="PS50240">
    <property type="entry name" value="TRYPSIN_DOM"/>
    <property type="match status" value="1"/>
</dbReference>
<dbReference type="CDD" id="cd00190">
    <property type="entry name" value="Tryp_SPc"/>
    <property type="match status" value="1"/>
</dbReference>
<dbReference type="InterPro" id="IPR043504">
    <property type="entry name" value="Peptidase_S1_PA_chymotrypsin"/>
</dbReference>
<dbReference type="InterPro" id="IPR018114">
    <property type="entry name" value="TRYPSIN_HIS"/>
</dbReference>
<evidence type="ECO:0000259" key="9">
    <source>
        <dbReference type="PROSITE" id="PS50240"/>
    </source>
</evidence>
<organism evidence="10 11">
    <name type="scientific">Popillia japonica</name>
    <name type="common">Japanese beetle</name>
    <dbReference type="NCBI Taxonomy" id="7064"/>
    <lineage>
        <taxon>Eukaryota</taxon>
        <taxon>Metazoa</taxon>
        <taxon>Ecdysozoa</taxon>
        <taxon>Arthropoda</taxon>
        <taxon>Hexapoda</taxon>
        <taxon>Insecta</taxon>
        <taxon>Pterygota</taxon>
        <taxon>Neoptera</taxon>
        <taxon>Endopterygota</taxon>
        <taxon>Coleoptera</taxon>
        <taxon>Polyphaga</taxon>
        <taxon>Scarabaeiformia</taxon>
        <taxon>Scarabaeidae</taxon>
        <taxon>Rutelinae</taxon>
        <taxon>Popillia</taxon>
    </lineage>
</organism>
<reference evidence="10 11" key="1">
    <citation type="journal article" date="2024" name="BMC Genomics">
        <title>De novo assembly and annotation of Popillia japonica's genome with initial clues to its potential as an invasive pest.</title>
        <authorList>
            <person name="Cucini C."/>
            <person name="Boschi S."/>
            <person name="Funari R."/>
            <person name="Cardaioli E."/>
            <person name="Iannotti N."/>
            <person name="Marturano G."/>
            <person name="Paoli F."/>
            <person name="Bruttini M."/>
            <person name="Carapelli A."/>
            <person name="Frati F."/>
            <person name="Nardi F."/>
        </authorList>
    </citation>
    <scope>NUCLEOTIDE SEQUENCE [LARGE SCALE GENOMIC DNA]</scope>
    <source>
        <strain evidence="10">DMR45628</strain>
    </source>
</reference>
<sequence length="273" mass="29554">MKILFSLPFIFASILGAPNIPIALRKSQSIDGRIVGGEPVTIEQFPIVGGEPVTIEQFPYQVSAQFFGTHWCGGVIISDRYVISAAHCFEWPTWFYSIRAGATLHHTGGQVIEIEEYYNHPDFDPAKRNFDISVLLLTSSLIFGPSVATIPLPVQGEYLPEGTQAFVSGWGALYEGGPFPEQLHAVSVPIVSNERCNIFYNVIGWTITETMICAGYDEGGRDACNMDSGGPLTANGKLVGIVSWGAGCAQPNFPGVYANVANLRSFITEISGI</sequence>
<dbReference type="PANTHER" id="PTHR24276:SF91">
    <property type="entry name" value="AT26814P-RELATED"/>
    <property type="match status" value="1"/>
</dbReference>
<dbReference type="GO" id="GO:0006508">
    <property type="term" value="P:proteolysis"/>
    <property type="evidence" value="ECO:0007669"/>
    <property type="project" value="UniProtKB-KW"/>
</dbReference>
<dbReference type="Gene3D" id="2.40.10.10">
    <property type="entry name" value="Trypsin-like serine proteases"/>
    <property type="match status" value="1"/>
</dbReference>